<name>A0AAU7CKM9_9BACT</name>
<sequence>MRRRRDRQEALRRGLRQGLQLKNPALPPGVSPGGHGGSHGYLGDDFIDAILRGRRPTINVIDAMKMTVPG</sequence>
<accession>A0AAU7CKM9</accession>
<dbReference type="AlphaFoldDB" id="A0AAU7CKM9"/>
<dbReference type="RefSeq" id="WP_406698700.1">
    <property type="nucleotide sequence ID" value="NZ_CP155447.1"/>
</dbReference>
<organism evidence="2">
    <name type="scientific">Singulisphaera sp. Ch08</name>
    <dbReference type="NCBI Taxonomy" id="3120278"/>
    <lineage>
        <taxon>Bacteria</taxon>
        <taxon>Pseudomonadati</taxon>
        <taxon>Planctomycetota</taxon>
        <taxon>Planctomycetia</taxon>
        <taxon>Isosphaerales</taxon>
        <taxon>Isosphaeraceae</taxon>
        <taxon>Singulisphaera</taxon>
    </lineage>
</organism>
<dbReference type="EMBL" id="CP155447">
    <property type="protein sequence ID" value="XBH05849.1"/>
    <property type="molecule type" value="Genomic_DNA"/>
</dbReference>
<evidence type="ECO:0000256" key="1">
    <source>
        <dbReference type="SAM" id="MobiDB-lite"/>
    </source>
</evidence>
<feature type="region of interest" description="Disordered" evidence="1">
    <location>
        <begin position="1"/>
        <end position="38"/>
    </location>
</feature>
<protein>
    <submittedName>
        <fullName evidence="2">Uncharacterized protein</fullName>
    </submittedName>
</protein>
<gene>
    <name evidence="2" type="ORF">V5E97_07410</name>
</gene>
<proteinExistence type="predicted"/>
<evidence type="ECO:0000313" key="2">
    <source>
        <dbReference type="EMBL" id="XBH05849.1"/>
    </source>
</evidence>
<reference evidence="2" key="1">
    <citation type="submission" date="2024-05" db="EMBL/GenBank/DDBJ databases">
        <title>Planctomycetes of the genus Singulisphaera possess chitinolytic capabilities.</title>
        <authorList>
            <person name="Ivanova A."/>
        </authorList>
    </citation>
    <scope>NUCLEOTIDE SEQUENCE</scope>
    <source>
        <strain evidence="2">Ch08T</strain>
    </source>
</reference>
<feature type="compositionally biased region" description="Basic and acidic residues" evidence="1">
    <location>
        <begin position="1"/>
        <end position="12"/>
    </location>
</feature>